<feature type="domain" description="VOC" evidence="1">
    <location>
        <begin position="3"/>
        <end position="124"/>
    </location>
</feature>
<dbReference type="Proteomes" id="UP000244915">
    <property type="component" value="Chromosome 2"/>
</dbReference>
<protein>
    <recommendedName>
        <fullName evidence="1">VOC domain-containing protein</fullName>
    </recommendedName>
</protein>
<name>A0A2U8HJ26_9RHOB</name>
<dbReference type="PANTHER" id="PTHR35006:SF2">
    <property type="entry name" value="GLYOXALASE FAMILY PROTEIN (AFU_ORTHOLOGUE AFUA_5G14830)"/>
    <property type="match status" value="1"/>
</dbReference>
<evidence type="ECO:0000259" key="1">
    <source>
        <dbReference type="PROSITE" id="PS51819"/>
    </source>
</evidence>
<dbReference type="OrthoDB" id="9807407at2"/>
<dbReference type="AlphaFoldDB" id="A0A2U8HJ26"/>
<dbReference type="Gene3D" id="3.10.180.10">
    <property type="entry name" value="2,3-Dihydroxybiphenyl 1,2-Dioxygenase, domain 1"/>
    <property type="match status" value="1"/>
</dbReference>
<dbReference type="InterPro" id="IPR004360">
    <property type="entry name" value="Glyas_Fos-R_dOase_dom"/>
</dbReference>
<dbReference type="PROSITE" id="PS51819">
    <property type="entry name" value="VOC"/>
    <property type="match status" value="1"/>
</dbReference>
<evidence type="ECO:0000313" key="2">
    <source>
        <dbReference type="EMBL" id="AWI85748.1"/>
    </source>
</evidence>
<dbReference type="PANTHER" id="PTHR35006">
    <property type="entry name" value="GLYOXALASE FAMILY PROTEIN (AFU_ORTHOLOGUE AFUA_5G14830)"/>
    <property type="match status" value="1"/>
</dbReference>
<proteinExistence type="predicted"/>
<dbReference type="InterPro" id="IPR029068">
    <property type="entry name" value="Glyas_Bleomycin-R_OHBP_Dase"/>
</dbReference>
<accession>A0A2U8HJ26</accession>
<evidence type="ECO:0000313" key="3">
    <source>
        <dbReference type="Proteomes" id="UP000244915"/>
    </source>
</evidence>
<dbReference type="EMBL" id="CP022190">
    <property type="protein sequence ID" value="AWI85748.1"/>
    <property type="molecule type" value="Genomic_DNA"/>
</dbReference>
<reference evidence="2 3" key="1">
    <citation type="submission" date="2017-06" db="EMBL/GenBank/DDBJ databases">
        <title>Yangia sp. YSBP01 complete genome sequence.</title>
        <authorList>
            <person name="Woo J.-H."/>
            <person name="Kim H.-S."/>
        </authorList>
    </citation>
    <scope>NUCLEOTIDE SEQUENCE [LARGE SCALE GENOMIC DNA]</scope>
    <source>
        <strain evidence="2 3">YSBP01</strain>
    </source>
</reference>
<dbReference type="RefSeq" id="WP_108969708.1">
    <property type="nucleotide sequence ID" value="NZ_CP022190.1"/>
</dbReference>
<dbReference type="Pfam" id="PF00903">
    <property type="entry name" value="Glyoxalase"/>
    <property type="match status" value="1"/>
</dbReference>
<dbReference type="KEGG" id="ypac:CEW88_18885"/>
<sequence length="141" mass="15010">MSIFDHVSLKTTRLEETQRFYEAALAPLGIDKKFYVERAEGGVAGFGRHGVDLFIGAMRGPEPTPVHMAFCARTREEVDAFHAAALAAGGAENGAPGIRPKYHKAYYAAFVIDPAGNNVEAVFQGPAGTCAPSAAGRKTQK</sequence>
<gene>
    <name evidence="2" type="ORF">CEW88_18885</name>
</gene>
<dbReference type="SUPFAM" id="SSF54593">
    <property type="entry name" value="Glyoxalase/Bleomycin resistance protein/Dihydroxybiphenyl dioxygenase"/>
    <property type="match status" value="1"/>
</dbReference>
<dbReference type="InterPro" id="IPR037523">
    <property type="entry name" value="VOC_core"/>
</dbReference>
<organism evidence="2 3">
    <name type="scientific">Alloyangia pacifica</name>
    <dbReference type="NCBI Taxonomy" id="311180"/>
    <lineage>
        <taxon>Bacteria</taxon>
        <taxon>Pseudomonadati</taxon>
        <taxon>Pseudomonadota</taxon>
        <taxon>Alphaproteobacteria</taxon>
        <taxon>Rhodobacterales</taxon>
        <taxon>Roseobacteraceae</taxon>
        <taxon>Alloyangia</taxon>
    </lineage>
</organism>